<sequence length="83" mass="9297">MQTPKSRNSNIPSKDWMDLARYSKEYIAGVESFLDFPYSYGDPQGYNLASHVDASSAQVVRGTNLPHSSRSDLNPVIQKVFCI</sequence>
<proteinExistence type="predicted"/>
<gene>
    <name evidence="1" type="ORF">KY290_036785</name>
</gene>
<protein>
    <submittedName>
        <fullName evidence="1">Uncharacterized protein</fullName>
    </submittedName>
</protein>
<accession>A0ABQ7TXH7</accession>
<dbReference type="EMBL" id="JAIVGD010000028">
    <property type="protein sequence ID" value="KAH0738080.1"/>
    <property type="molecule type" value="Genomic_DNA"/>
</dbReference>
<reference evidence="1 2" key="1">
    <citation type="journal article" date="2021" name="bioRxiv">
        <title>Chromosome-scale and haplotype-resolved genome assembly of a tetraploid potato cultivar.</title>
        <authorList>
            <person name="Sun H."/>
            <person name="Jiao W.-B."/>
            <person name="Krause K."/>
            <person name="Campoy J.A."/>
            <person name="Goel M."/>
            <person name="Folz-Donahue K."/>
            <person name="Kukat C."/>
            <person name="Huettel B."/>
            <person name="Schneeberger K."/>
        </authorList>
    </citation>
    <scope>NUCLEOTIDE SEQUENCE [LARGE SCALE GENOMIC DNA]</scope>
    <source>
        <strain evidence="1">SolTubOtavaFocal</strain>
        <tissue evidence="1">Leaves</tissue>
    </source>
</reference>
<dbReference type="Proteomes" id="UP000826656">
    <property type="component" value="Unassembled WGS sequence"/>
</dbReference>
<comment type="caution">
    <text evidence="1">The sequence shown here is derived from an EMBL/GenBank/DDBJ whole genome shotgun (WGS) entry which is preliminary data.</text>
</comment>
<keyword evidence="2" id="KW-1185">Reference proteome</keyword>
<evidence type="ECO:0000313" key="1">
    <source>
        <dbReference type="EMBL" id="KAH0738080.1"/>
    </source>
</evidence>
<evidence type="ECO:0000313" key="2">
    <source>
        <dbReference type="Proteomes" id="UP000826656"/>
    </source>
</evidence>
<name>A0ABQ7TXH7_SOLTU</name>
<organism evidence="1 2">
    <name type="scientific">Solanum tuberosum</name>
    <name type="common">Potato</name>
    <dbReference type="NCBI Taxonomy" id="4113"/>
    <lineage>
        <taxon>Eukaryota</taxon>
        <taxon>Viridiplantae</taxon>
        <taxon>Streptophyta</taxon>
        <taxon>Embryophyta</taxon>
        <taxon>Tracheophyta</taxon>
        <taxon>Spermatophyta</taxon>
        <taxon>Magnoliopsida</taxon>
        <taxon>eudicotyledons</taxon>
        <taxon>Gunneridae</taxon>
        <taxon>Pentapetalae</taxon>
        <taxon>asterids</taxon>
        <taxon>lamiids</taxon>
        <taxon>Solanales</taxon>
        <taxon>Solanaceae</taxon>
        <taxon>Solanoideae</taxon>
        <taxon>Solaneae</taxon>
        <taxon>Solanum</taxon>
    </lineage>
</organism>